<dbReference type="Proteomes" id="UP000003882">
    <property type="component" value="Unassembled WGS sequence"/>
</dbReference>
<reference evidence="1 2" key="1">
    <citation type="submission" date="2008-10" db="EMBL/GenBank/DDBJ databases">
        <title>Draft genome sequence of Bifidobacterium catenulatum (DSM 16992).</title>
        <authorList>
            <person name="Sudarsanam P."/>
            <person name="Ley R."/>
            <person name="Guruge J."/>
            <person name="Turnbaugh P.J."/>
            <person name="Mahowald M."/>
            <person name="Liep D."/>
            <person name="Gordon J."/>
        </authorList>
    </citation>
    <scope>NUCLEOTIDE SEQUENCE [LARGE SCALE GENOMIC DNA]</scope>
    <source>
        <strain evidence="1 2">DSM 16992</strain>
    </source>
</reference>
<name>B6XX74_9BIFI</name>
<dbReference type="AlphaFoldDB" id="B6XX74"/>
<organism evidence="1 2">
    <name type="scientific">Bifidobacterium catenulatum DSM 16992 = JCM 1194 = LMG 11043</name>
    <dbReference type="NCBI Taxonomy" id="566552"/>
    <lineage>
        <taxon>Bacteria</taxon>
        <taxon>Bacillati</taxon>
        <taxon>Actinomycetota</taxon>
        <taxon>Actinomycetes</taxon>
        <taxon>Bifidobacteriales</taxon>
        <taxon>Bifidobacteriaceae</taxon>
        <taxon>Bifidobacterium</taxon>
    </lineage>
</organism>
<evidence type="ECO:0000313" key="1">
    <source>
        <dbReference type="EMBL" id="EEB20665.1"/>
    </source>
</evidence>
<accession>B6XX74</accession>
<protein>
    <submittedName>
        <fullName evidence="1">Uncharacterized protein</fullName>
    </submittedName>
</protein>
<dbReference type="EMBL" id="ABXY01000026">
    <property type="protein sequence ID" value="EEB20665.1"/>
    <property type="molecule type" value="Genomic_DNA"/>
</dbReference>
<sequence>MNFIVLPSFKHGRPPTSTNIIGYESFIDPSDNHEDNTKVMFTQTNMQIVDFPVFL</sequence>
<proteinExistence type="predicted"/>
<comment type="caution">
    <text evidence="1">The sequence shown here is derived from an EMBL/GenBank/DDBJ whole genome shotgun (WGS) entry which is preliminary data.</text>
</comment>
<evidence type="ECO:0000313" key="2">
    <source>
        <dbReference type="Proteomes" id="UP000003882"/>
    </source>
</evidence>
<reference evidence="1 2" key="2">
    <citation type="submission" date="2008-10" db="EMBL/GenBank/DDBJ databases">
        <authorList>
            <person name="Fulton L."/>
            <person name="Clifton S."/>
            <person name="Fulton B."/>
            <person name="Xu J."/>
            <person name="Minx P."/>
            <person name="Pepin K.H."/>
            <person name="Johnson M."/>
            <person name="Bhonagiri V."/>
            <person name="Nash W.E."/>
            <person name="Mardis E.R."/>
            <person name="Wilson R.K."/>
        </authorList>
    </citation>
    <scope>NUCLEOTIDE SEQUENCE [LARGE SCALE GENOMIC DNA]</scope>
    <source>
        <strain evidence="1 2">DSM 16992</strain>
    </source>
</reference>
<gene>
    <name evidence="1" type="ORF">BIFCAT_01744</name>
</gene>